<dbReference type="EMBL" id="KQ964270">
    <property type="protein sequence ID" value="KXJ86221.1"/>
    <property type="molecule type" value="Genomic_DNA"/>
</dbReference>
<dbReference type="InParanoid" id="A0A136IMN3"/>
<dbReference type="OrthoDB" id="10449066at2759"/>
<keyword evidence="3" id="KW-1185">Reference proteome</keyword>
<sequence>MQFPVLSTAFAFLALSTGAIGANIEIHRVVGPAAKVQHTVTLITDDGKRHYHGPLFQQCKSDFSYEFVKELCVDTLPMSVVWTKSPDKKVCFKMTADRHENCGFNIACKYGDCQTCITEWYSETPCPT</sequence>
<feature type="signal peptide" evidence="1">
    <location>
        <begin position="1"/>
        <end position="21"/>
    </location>
</feature>
<keyword evidence="1" id="KW-0732">Signal</keyword>
<proteinExistence type="predicted"/>
<protein>
    <submittedName>
        <fullName evidence="2">Uncharacterized protein</fullName>
    </submittedName>
</protein>
<evidence type="ECO:0000313" key="2">
    <source>
        <dbReference type="EMBL" id="KXJ86221.1"/>
    </source>
</evidence>
<feature type="chain" id="PRO_5007292849" evidence="1">
    <location>
        <begin position="22"/>
        <end position="128"/>
    </location>
</feature>
<name>A0A136IMN3_9PEZI</name>
<dbReference type="AlphaFoldDB" id="A0A136IMN3"/>
<dbReference type="Proteomes" id="UP000070501">
    <property type="component" value="Unassembled WGS sequence"/>
</dbReference>
<evidence type="ECO:0000256" key="1">
    <source>
        <dbReference type="SAM" id="SignalP"/>
    </source>
</evidence>
<evidence type="ECO:0000313" key="3">
    <source>
        <dbReference type="Proteomes" id="UP000070501"/>
    </source>
</evidence>
<reference evidence="3" key="1">
    <citation type="submission" date="2016-02" db="EMBL/GenBank/DDBJ databases">
        <title>Draft genome sequence of Microdochium bolleyi, a fungal endophyte of beachgrass.</title>
        <authorList>
            <consortium name="DOE Joint Genome Institute"/>
            <person name="David A.S."/>
            <person name="May G."/>
            <person name="Haridas S."/>
            <person name="Lim J."/>
            <person name="Wang M."/>
            <person name="Labutti K."/>
            <person name="Lipzen A."/>
            <person name="Barry K."/>
            <person name="Grigoriev I.V."/>
        </authorList>
    </citation>
    <scope>NUCLEOTIDE SEQUENCE [LARGE SCALE GENOMIC DNA]</scope>
    <source>
        <strain evidence="3">J235TASD1</strain>
    </source>
</reference>
<organism evidence="2 3">
    <name type="scientific">Microdochium bolleyi</name>
    <dbReference type="NCBI Taxonomy" id="196109"/>
    <lineage>
        <taxon>Eukaryota</taxon>
        <taxon>Fungi</taxon>
        <taxon>Dikarya</taxon>
        <taxon>Ascomycota</taxon>
        <taxon>Pezizomycotina</taxon>
        <taxon>Sordariomycetes</taxon>
        <taxon>Xylariomycetidae</taxon>
        <taxon>Xylariales</taxon>
        <taxon>Microdochiaceae</taxon>
        <taxon>Microdochium</taxon>
    </lineage>
</organism>
<gene>
    <name evidence="2" type="ORF">Micbo1qcDRAFT_209374</name>
</gene>
<accession>A0A136IMN3</accession>